<name>A0A6G0XCU3_9STRA</name>
<gene>
    <name evidence="1" type="ORF">Ae201684_005950</name>
</gene>
<dbReference type="SUPFAM" id="SSF53474">
    <property type="entry name" value="alpha/beta-Hydrolases"/>
    <property type="match status" value="1"/>
</dbReference>
<keyword evidence="2" id="KW-1185">Reference proteome</keyword>
<sequence length="131" mass="14517">MAPFVHFVTIKIIGLSPKVTQTDAVSLFHRGATMDFDHVKQCAIFIHNSKLPVLCASARDDKLVEKAISDEICQVLQPVVKIEYKKGGHDIQKTRAEELAQSITAWTKSFVMDEAQPDDAKDSCKMSEIAA</sequence>
<dbReference type="VEuPathDB" id="FungiDB:AeMF1_017952"/>
<protein>
    <recommendedName>
        <fullName evidence="3">Serine hydrolase FSH domain-containing protein</fullName>
    </recommendedName>
</protein>
<dbReference type="EMBL" id="VJMJ01000079">
    <property type="protein sequence ID" value="KAF0737954.1"/>
    <property type="molecule type" value="Genomic_DNA"/>
</dbReference>
<evidence type="ECO:0000313" key="1">
    <source>
        <dbReference type="EMBL" id="KAF0737954.1"/>
    </source>
</evidence>
<evidence type="ECO:0000313" key="2">
    <source>
        <dbReference type="Proteomes" id="UP000481153"/>
    </source>
</evidence>
<dbReference type="Gene3D" id="3.40.50.1820">
    <property type="entry name" value="alpha/beta hydrolase"/>
    <property type="match status" value="1"/>
</dbReference>
<accession>A0A6G0XCU3</accession>
<organism evidence="1 2">
    <name type="scientific">Aphanomyces euteiches</name>
    <dbReference type="NCBI Taxonomy" id="100861"/>
    <lineage>
        <taxon>Eukaryota</taxon>
        <taxon>Sar</taxon>
        <taxon>Stramenopiles</taxon>
        <taxon>Oomycota</taxon>
        <taxon>Saprolegniomycetes</taxon>
        <taxon>Saprolegniales</taxon>
        <taxon>Verrucalvaceae</taxon>
        <taxon>Aphanomyces</taxon>
    </lineage>
</organism>
<reference evidence="1 2" key="1">
    <citation type="submission" date="2019-07" db="EMBL/GenBank/DDBJ databases">
        <title>Genomics analysis of Aphanomyces spp. identifies a new class of oomycete effector associated with host adaptation.</title>
        <authorList>
            <person name="Gaulin E."/>
        </authorList>
    </citation>
    <scope>NUCLEOTIDE SEQUENCE [LARGE SCALE GENOMIC DNA]</scope>
    <source>
        <strain evidence="1 2">ATCC 201684</strain>
    </source>
</reference>
<comment type="caution">
    <text evidence="1">The sequence shown here is derived from an EMBL/GenBank/DDBJ whole genome shotgun (WGS) entry which is preliminary data.</text>
</comment>
<dbReference type="AlphaFoldDB" id="A0A6G0XCU3"/>
<dbReference type="Proteomes" id="UP000481153">
    <property type="component" value="Unassembled WGS sequence"/>
</dbReference>
<dbReference type="InterPro" id="IPR029058">
    <property type="entry name" value="AB_hydrolase_fold"/>
</dbReference>
<evidence type="ECO:0008006" key="3">
    <source>
        <dbReference type="Google" id="ProtNLM"/>
    </source>
</evidence>
<proteinExistence type="predicted"/>